<evidence type="ECO:0000256" key="1">
    <source>
        <dbReference type="ARBA" id="ARBA00004138"/>
    </source>
</evidence>
<dbReference type="CDD" id="cd14948">
    <property type="entry name" value="BACON"/>
    <property type="match status" value="1"/>
</dbReference>
<evidence type="ECO:0000256" key="2">
    <source>
        <dbReference type="ARBA" id="ARBA00004496"/>
    </source>
</evidence>
<dbReference type="AlphaFoldDB" id="A0A975GL56"/>
<keyword evidence="5" id="KW-0966">Cell projection</keyword>
<dbReference type="PANTHER" id="PTHR35580">
    <property type="entry name" value="CELL SURFACE GLYCOPROTEIN (S-LAYER PROTEIN)-LIKE PROTEIN"/>
    <property type="match status" value="1"/>
</dbReference>
<evidence type="ECO:0000256" key="3">
    <source>
        <dbReference type="ARBA" id="ARBA00022490"/>
    </source>
</evidence>
<dbReference type="InterPro" id="IPR011042">
    <property type="entry name" value="6-blade_b-propeller_TolB-like"/>
</dbReference>
<protein>
    <submittedName>
        <fullName evidence="7">PKD domain-containing protein, DUF1573</fullName>
    </submittedName>
</protein>
<dbReference type="SUPFAM" id="SSF49299">
    <property type="entry name" value="PKD domain"/>
    <property type="match status" value="1"/>
</dbReference>
<dbReference type="Proteomes" id="UP000663722">
    <property type="component" value="Chromosome"/>
</dbReference>
<dbReference type="InterPro" id="IPR024361">
    <property type="entry name" value="BACON"/>
</dbReference>
<dbReference type="NCBIfam" id="NF012200">
    <property type="entry name" value="choice_anch_D"/>
    <property type="match status" value="1"/>
</dbReference>
<dbReference type="RefSeq" id="WP_207681493.1">
    <property type="nucleotide sequence ID" value="NZ_CP061800.1"/>
</dbReference>
<dbReference type="InterPro" id="IPR035986">
    <property type="entry name" value="PKD_dom_sf"/>
</dbReference>
<dbReference type="InterPro" id="IPR053879">
    <property type="entry name" value="HYDIN_VesB_CFA65-like_Ig"/>
</dbReference>
<reference evidence="7" key="1">
    <citation type="journal article" date="2021" name="Microb. Physiol.">
        <title>Proteogenomic Insights into the Physiology of Marine, Sulfate-Reducing, Filamentous Desulfonema limicola and Desulfonema magnum.</title>
        <authorList>
            <person name="Schnaars V."/>
            <person name="Wohlbrand L."/>
            <person name="Scheve S."/>
            <person name="Hinrichs C."/>
            <person name="Reinhardt R."/>
            <person name="Rabus R."/>
        </authorList>
    </citation>
    <scope>NUCLEOTIDE SEQUENCE</scope>
    <source>
        <strain evidence="7">4be13</strain>
    </source>
</reference>
<dbReference type="InterPro" id="IPR013783">
    <property type="entry name" value="Ig-like_fold"/>
</dbReference>
<dbReference type="InterPro" id="IPR000601">
    <property type="entry name" value="PKD_dom"/>
</dbReference>
<dbReference type="GO" id="GO:0005737">
    <property type="term" value="C:cytoplasm"/>
    <property type="evidence" value="ECO:0007669"/>
    <property type="project" value="UniProtKB-SubCell"/>
</dbReference>
<dbReference type="Gene3D" id="2.60.40.680">
    <property type="match status" value="1"/>
</dbReference>
<evidence type="ECO:0000259" key="6">
    <source>
        <dbReference type="PROSITE" id="PS50093"/>
    </source>
</evidence>
<dbReference type="PROSITE" id="PS50093">
    <property type="entry name" value="PKD"/>
    <property type="match status" value="1"/>
</dbReference>
<evidence type="ECO:0000256" key="5">
    <source>
        <dbReference type="ARBA" id="ARBA00023273"/>
    </source>
</evidence>
<dbReference type="Pfam" id="PF22544">
    <property type="entry name" value="HYDIN_VesB_CFA65-like_Ig"/>
    <property type="match status" value="1"/>
</dbReference>
<dbReference type="SMART" id="SM00089">
    <property type="entry name" value="PKD"/>
    <property type="match status" value="1"/>
</dbReference>
<evidence type="ECO:0000256" key="4">
    <source>
        <dbReference type="ARBA" id="ARBA00023069"/>
    </source>
</evidence>
<sequence>MEKKLITNCINGIFLIILFFVAVNTAIAATFTYNLTYDGAGRVTDITVDAENAASYQYRKNGQLEGVELGGTGLTDPPDDGPVVGFSMVNVNFGGLEPGTSSDTNTVLLTNTGNESLTLNDISVTGDFTQTSTCGTELAAGESCNINVIFSPAAEGSRAGTLTIASNADGSPHTVSLFGIGETGDFVCDFSASSQNVCAGMAVTFTDLSSDTATSWSWLFPGGTPDSSNEKNPTVVYDTPGTYEVTLAIKNETDTNTMTKQAYITVFEGETTGGDSDGAEWLWVKQAGSDAFDAGYAITTDKSGNIYVTGEYVNAAAFENINIPSSGSSGMFVAKYDSEGHCLWVRYGRLGTNGKAYGITTDNSGNVYVSGTFSTTAQIGGESIVSQDWSFDLIIAKYDTDGNFQWVVKGGGTNTDYGRGITSDGSNVYVTGRFWSSDAAFGTYRLASSGESDVFIAKYDGGGNCLWAKKAGGSNNDFGIGITSDNEGDVYVTGYFKDTATFGSANLTSDGSADVFVTKCDSNGNFQWAEKIGGNNYDTGHSVASDNSGNIYVTGRFTDTVTFGTTNMASNGDADIFIAQYDDNGNFQWVRTAGGSSTDYGRSLTCDGQGNIYLKGLYGGTAIFETTSITSTGGDNSFIAKYDDIGNLQWVEKELYGWTSDYNWSQTIVSDNSGNVYVTGEFNNTKNLGTITLNSTGSNDMFIGSLGASFSCPIIHPTITPDGSAEICEGDSVTLTASPGYPYYTWSNGETTQSIIVTQPGDYSVEVSDCAGCSGESETISITQAPGLQPVLSVTPPPQSVSADAGEITLHVANTGTGTMEWKVTTDASWLTVTPSSGTDDETLTVSYEANTNDKRTGSITITADGATGSPEHIEIIQEAAQPVLSVTPPGYHLVSPASGKVVVVIENTGTGTMRWTAEIVDDVPWLLIEEEDHNDGMLRVSYESNMGEARIGMIKITASGATKMVEVRQDGFGVTDGVAIDMDISTDSIEATVQASESDEIWIGLVAQETTDLYSFQTNVNFDFDKIDFLEASEDNPSDGPENFLQSQGGMSIGIWSEPAESGINISNMLTDPDCDLSPDGSGHIGFLKFHVLNMEDSEIYLEPAEVMFTNCNGDSKLITSLSGGTITLFSRYDLNEDGVTDGLDLELLRGHFMETEDDPEWDPRYNLKTDPSIFPASLGKQIIDTRDVQVLVQDVTP</sequence>
<dbReference type="InterPro" id="IPR022409">
    <property type="entry name" value="PKD/Chitinase_dom"/>
</dbReference>
<comment type="subcellular location">
    <subcellularLocation>
        <location evidence="1">Cell projection</location>
        <location evidence="1">Cilium</location>
    </subcellularLocation>
    <subcellularLocation>
        <location evidence="2">Cytoplasm</location>
    </subcellularLocation>
</comment>
<dbReference type="SUPFAM" id="SSF101898">
    <property type="entry name" value="NHL repeat"/>
    <property type="match status" value="1"/>
</dbReference>
<evidence type="ECO:0000313" key="8">
    <source>
        <dbReference type="Proteomes" id="UP000663722"/>
    </source>
</evidence>
<gene>
    <name evidence="7" type="ORF">dnm_014310</name>
</gene>
<dbReference type="InterPro" id="IPR010620">
    <property type="entry name" value="SBBP_repeat"/>
</dbReference>
<dbReference type="PANTHER" id="PTHR35580:SF1">
    <property type="entry name" value="PHYTASE-LIKE DOMAIN-CONTAINING PROTEIN"/>
    <property type="match status" value="1"/>
</dbReference>
<dbReference type="Pfam" id="PF18911">
    <property type="entry name" value="PKD_4"/>
    <property type="match status" value="1"/>
</dbReference>
<organism evidence="7 8">
    <name type="scientific">Desulfonema magnum</name>
    <dbReference type="NCBI Taxonomy" id="45655"/>
    <lineage>
        <taxon>Bacteria</taxon>
        <taxon>Pseudomonadati</taxon>
        <taxon>Thermodesulfobacteriota</taxon>
        <taxon>Desulfobacteria</taxon>
        <taxon>Desulfobacterales</taxon>
        <taxon>Desulfococcaceae</taxon>
        <taxon>Desulfonema</taxon>
    </lineage>
</organism>
<dbReference type="Gene3D" id="2.120.10.30">
    <property type="entry name" value="TolB, C-terminal domain"/>
    <property type="match status" value="1"/>
</dbReference>
<keyword evidence="4" id="KW-0969">Cilium</keyword>
<keyword evidence="8" id="KW-1185">Reference proteome</keyword>
<name>A0A975GL56_9BACT</name>
<dbReference type="CDD" id="cd00146">
    <property type="entry name" value="PKD"/>
    <property type="match status" value="1"/>
</dbReference>
<evidence type="ECO:0000313" key="7">
    <source>
        <dbReference type="EMBL" id="QTA85422.1"/>
    </source>
</evidence>
<accession>A0A975GL56</accession>
<dbReference type="Pfam" id="PF19190">
    <property type="entry name" value="BACON_2"/>
    <property type="match status" value="1"/>
</dbReference>
<keyword evidence="3" id="KW-0963">Cytoplasm</keyword>
<proteinExistence type="predicted"/>
<feature type="domain" description="PKD" evidence="6">
    <location>
        <begin position="186"/>
        <end position="271"/>
    </location>
</feature>
<dbReference type="Pfam" id="PF06739">
    <property type="entry name" value="SBBP"/>
    <property type="match status" value="3"/>
</dbReference>
<dbReference type="EMBL" id="CP061800">
    <property type="protein sequence ID" value="QTA85422.1"/>
    <property type="molecule type" value="Genomic_DNA"/>
</dbReference>
<dbReference type="KEGG" id="dmm:dnm_014310"/>
<dbReference type="InterPro" id="IPR052918">
    <property type="entry name" value="Motility_Chemotaxis_Reg"/>
</dbReference>
<dbReference type="Gene3D" id="2.60.40.10">
    <property type="entry name" value="Immunoglobulins"/>
    <property type="match status" value="3"/>
</dbReference>